<name>A0AAD7DU77_MYCRO</name>
<evidence type="ECO:0000313" key="3">
    <source>
        <dbReference type="Proteomes" id="UP001221757"/>
    </source>
</evidence>
<accession>A0AAD7DU77</accession>
<feature type="region of interest" description="Disordered" evidence="1">
    <location>
        <begin position="109"/>
        <end position="134"/>
    </location>
</feature>
<dbReference type="Proteomes" id="UP001221757">
    <property type="component" value="Unassembled WGS sequence"/>
</dbReference>
<proteinExistence type="predicted"/>
<evidence type="ECO:0000313" key="2">
    <source>
        <dbReference type="EMBL" id="KAJ7699910.1"/>
    </source>
</evidence>
<keyword evidence="3" id="KW-1185">Reference proteome</keyword>
<feature type="non-terminal residue" evidence="2">
    <location>
        <position position="1"/>
    </location>
</feature>
<protein>
    <submittedName>
        <fullName evidence="2">Uncharacterized protein</fullName>
    </submittedName>
</protein>
<reference evidence="2" key="1">
    <citation type="submission" date="2023-03" db="EMBL/GenBank/DDBJ databases">
        <title>Massive genome expansion in bonnet fungi (Mycena s.s.) driven by repeated elements and novel gene families across ecological guilds.</title>
        <authorList>
            <consortium name="Lawrence Berkeley National Laboratory"/>
            <person name="Harder C.B."/>
            <person name="Miyauchi S."/>
            <person name="Viragh M."/>
            <person name="Kuo A."/>
            <person name="Thoen E."/>
            <person name="Andreopoulos B."/>
            <person name="Lu D."/>
            <person name="Skrede I."/>
            <person name="Drula E."/>
            <person name="Henrissat B."/>
            <person name="Morin E."/>
            <person name="Kohler A."/>
            <person name="Barry K."/>
            <person name="LaButti K."/>
            <person name="Morin E."/>
            <person name="Salamov A."/>
            <person name="Lipzen A."/>
            <person name="Mereny Z."/>
            <person name="Hegedus B."/>
            <person name="Baldrian P."/>
            <person name="Stursova M."/>
            <person name="Weitz H."/>
            <person name="Taylor A."/>
            <person name="Grigoriev I.V."/>
            <person name="Nagy L.G."/>
            <person name="Martin F."/>
            <person name="Kauserud H."/>
        </authorList>
    </citation>
    <scope>NUCLEOTIDE SEQUENCE</scope>
    <source>
        <strain evidence="2">CBHHK067</strain>
    </source>
</reference>
<sequence>MDITLRFAYSNSEEMRTFRVYKRIEAVGGATELELYQASASVDICFLAFILLKFYHSSYGPSSGVTTFQRVNENTSVWEPAGEISWTSSSNATVHFGINEVNIRDLRKAKKSSSQSRRFKAQGSEYKWKMGEGS</sequence>
<dbReference type="AlphaFoldDB" id="A0AAD7DU77"/>
<evidence type="ECO:0000256" key="1">
    <source>
        <dbReference type="SAM" id="MobiDB-lite"/>
    </source>
</evidence>
<dbReference type="EMBL" id="JARKIE010000021">
    <property type="protein sequence ID" value="KAJ7699910.1"/>
    <property type="molecule type" value="Genomic_DNA"/>
</dbReference>
<organism evidence="2 3">
    <name type="scientific">Mycena rosella</name>
    <name type="common">Pink bonnet</name>
    <name type="synonym">Agaricus rosellus</name>
    <dbReference type="NCBI Taxonomy" id="1033263"/>
    <lineage>
        <taxon>Eukaryota</taxon>
        <taxon>Fungi</taxon>
        <taxon>Dikarya</taxon>
        <taxon>Basidiomycota</taxon>
        <taxon>Agaricomycotina</taxon>
        <taxon>Agaricomycetes</taxon>
        <taxon>Agaricomycetidae</taxon>
        <taxon>Agaricales</taxon>
        <taxon>Marasmiineae</taxon>
        <taxon>Mycenaceae</taxon>
        <taxon>Mycena</taxon>
    </lineage>
</organism>
<comment type="caution">
    <text evidence="2">The sequence shown here is derived from an EMBL/GenBank/DDBJ whole genome shotgun (WGS) entry which is preliminary data.</text>
</comment>
<gene>
    <name evidence="2" type="ORF">B0H17DRAFT_1047627</name>
</gene>